<dbReference type="EMBL" id="DS022257">
    <property type="protein sequence ID" value="EWG52373.1"/>
    <property type="molecule type" value="Genomic_DNA"/>
</dbReference>
<dbReference type="RefSeq" id="XP_018758564.1">
    <property type="nucleotide sequence ID" value="XM_018900308.1"/>
</dbReference>
<dbReference type="GeneID" id="30068675"/>
<dbReference type="VEuPathDB" id="FungiDB:FVEG_11141"/>
<keyword evidence="2" id="KW-1185">Reference proteome</keyword>
<dbReference type="KEGG" id="fvr:FVEG_11141"/>
<dbReference type="Proteomes" id="UP000009096">
    <property type="component" value="Chromosome 9"/>
</dbReference>
<evidence type="ECO:0000313" key="1">
    <source>
        <dbReference type="EMBL" id="EWG52373.1"/>
    </source>
</evidence>
<dbReference type="EMBL" id="CM000586">
    <property type="protein sequence ID" value="EWG52373.1"/>
    <property type="molecule type" value="Genomic_DNA"/>
</dbReference>
<dbReference type="HOGENOM" id="CLU_2306400_0_0_1"/>
<gene>
    <name evidence="1" type="ORF">FVEG_11141</name>
</gene>
<evidence type="ECO:0000313" key="2">
    <source>
        <dbReference type="Proteomes" id="UP000009096"/>
    </source>
</evidence>
<protein>
    <submittedName>
        <fullName evidence="1">Uncharacterized protein</fullName>
    </submittedName>
</protein>
<proteinExistence type="predicted"/>
<name>W7MLL7_GIBM7</name>
<sequence>MPQMVLIVIPCVHMQGWLVLRDRKRAEARGSEAIASKPLSRNTAQVPLGFSAALLAVIVNVWSLNLTTGDDDKPIESIQTAQIAARIPLLKTCPFMRKKK</sequence>
<dbReference type="AlphaFoldDB" id="W7MLL7"/>
<organism evidence="1 2">
    <name type="scientific">Gibberella moniliformis (strain M3125 / FGSC 7600)</name>
    <name type="common">Maize ear and stalk rot fungus</name>
    <name type="synonym">Fusarium verticillioides</name>
    <dbReference type="NCBI Taxonomy" id="334819"/>
    <lineage>
        <taxon>Eukaryota</taxon>
        <taxon>Fungi</taxon>
        <taxon>Dikarya</taxon>
        <taxon>Ascomycota</taxon>
        <taxon>Pezizomycotina</taxon>
        <taxon>Sordariomycetes</taxon>
        <taxon>Hypocreomycetidae</taxon>
        <taxon>Hypocreales</taxon>
        <taxon>Nectriaceae</taxon>
        <taxon>Fusarium</taxon>
        <taxon>Fusarium fujikuroi species complex</taxon>
    </lineage>
</organism>
<accession>W7MLL7</accession>
<reference evidence="1 2" key="1">
    <citation type="journal article" date="2010" name="Nature">
        <title>Comparative genomics reveals mobile pathogenicity chromosomes in Fusarium.</title>
        <authorList>
            <person name="Ma L.J."/>
            <person name="van der Does H.C."/>
            <person name="Borkovich K.A."/>
            <person name="Coleman J.J."/>
            <person name="Daboussi M.J."/>
            <person name="Di Pietro A."/>
            <person name="Dufresne M."/>
            <person name="Freitag M."/>
            <person name="Grabherr M."/>
            <person name="Henrissat B."/>
            <person name="Houterman P.M."/>
            <person name="Kang S."/>
            <person name="Shim W.B."/>
            <person name="Woloshuk C."/>
            <person name="Xie X."/>
            <person name="Xu J.R."/>
            <person name="Antoniw J."/>
            <person name="Baker S.E."/>
            <person name="Bluhm B.H."/>
            <person name="Breakspear A."/>
            <person name="Brown D.W."/>
            <person name="Butchko R.A."/>
            <person name="Chapman S."/>
            <person name="Coulson R."/>
            <person name="Coutinho P.M."/>
            <person name="Danchin E.G."/>
            <person name="Diener A."/>
            <person name="Gale L.R."/>
            <person name="Gardiner D.M."/>
            <person name="Goff S."/>
            <person name="Hammond-Kosack K.E."/>
            <person name="Hilburn K."/>
            <person name="Hua-Van A."/>
            <person name="Jonkers W."/>
            <person name="Kazan K."/>
            <person name="Kodira C.D."/>
            <person name="Koehrsen M."/>
            <person name="Kumar L."/>
            <person name="Lee Y.H."/>
            <person name="Li L."/>
            <person name="Manners J.M."/>
            <person name="Miranda-Saavedra D."/>
            <person name="Mukherjee M."/>
            <person name="Park G."/>
            <person name="Park J."/>
            <person name="Park S.Y."/>
            <person name="Proctor R.H."/>
            <person name="Regev A."/>
            <person name="Ruiz-Roldan M.C."/>
            <person name="Sain D."/>
            <person name="Sakthikumar S."/>
            <person name="Sykes S."/>
            <person name="Schwartz D.C."/>
            <person name="Turgeon B.G."/>
            <person name="Wapinski I."/>
            <person name="Yoder O."/>
            <person name="Young S."/>
            <person name="Zeng Q."/>
            <person name="Zhou S."/>
            <person name="Galagan J."/>
            <person name="Cuomo C.A."/>
            <person name="Kistler H.C."/>
            <person name="Rep M."/>
        </authorList>
    </citation>
    <scope>NUCLEOTIDE SEQUENCE [LARGE SCALE GENOMIC DNA]</scope>
    <source>
        <strain evidence="2">M3125 / FGSC 7600</strain>
    </source>
</reference>